<dbReference type="InterPro" id="IPR011706">
    <property type="entry name" value="Cu-oxidase_C"/>
</dbReference>
<keyword evidence="4" id="KW-0186">Copper</keyword>
<evidence type="ECO:0000256" key="2">
    <source>
        <dbReference type="ARBA" id="ARBA00022723"/>
    </source>
</evidence>
<keyword evidence="6" id="KW-0325">Glycoprotein</keyword>
<dbReference type="InterPro" id="IPR001117">
    <property type="entry name" value="Cu-oxidase_2nd"/>
</dbReference>
<dbReference type="STRING" id="50990.A0A4Y7QH68"/>
<proteinExistence type="inferred from homology"/>
<dbReference type="InterPro" id="IPR002355">
    <property type="entry name" value="Cu_oxidase_Cu_BS"/>
</dbReference>
<dbReference type="PROSITE" id="PS00080">
    <property type="entry name" value="MULTICOPPER_OXIDASE2"/>
    <property type="match status" value="1"/>
</dbReference>
<accession>A0A4Y7QH68</accession>
<evidence type="ECO:0000256" key="3">
    <source>
        <dbReference type="ARBA" id="ARBA00023002"/>
    </source>
</evidence>
<dbReference type="GO" id="GO:0016491">
    <property type="term" value="F:oxidoreductase activity"/>
    <property type="evidence" value="ECO:0007669"/>
    <property type="project" value="UniProtKB-KW"/>
</dbReference>
<gene>
    <name evidence="10" type="ORF">BD410DRAFT_783685</name>
</gene>
<dbReference type="PANTHER" id="PTHR11709:SF414">
    <property type="entry name" value="ADR239WP"/>
    <property type="match status" value="1"/>
</dbReference>
<dbReference type="InterPro" id="IPR033138">
    <property type="entry name" value="Cu_oxidase_CS"/>
</dbReference>
<reference evidence="10 11" key="1">
    <citation type="submission" date="2018-06" db="EMBL/GenBank/DDBJ databases">
        <title>A transcriptomic atlas of mushroom development highlights an independent origin of complex multicellularity.</title>
        <authorList>
            <consortium name="DOE Joint Genome Institute"/>
            <person name="Krizsan K."/>
            <person name="Almasi E."/>
            <person name="Merenyi Z."/>
            <person name="Sahu N."/>
            <person name="Viragh M."/>
            <person name="Koszo T."/>
            <person name="Mondo S."/>
            <person name="Kiss B."/>
            <person name="Balint B."/>
            <person name="Kues U."/>
            <person name="Barry K."/>
            <person name="Hegedus J.C."/>
            <person name="Henrissat B."/>
            <person name="Johnson J."/>
            <person name="Lipzen A."/>
            <person name="Ohm R."/>
            <person name="Nagy I."/>
            <person name="Pangilinan J."/>
            <person name="Yan J."/>
            <person name="Xiong Y."/>
            <person name="Grigoriev I.V."/>
            <person name="Hibbett D.S."/>
            <person name="Nagy L.G."/>
        </authorList>
    </citation>
    <scope>NUCLEOTIDE SEQUENCE [LARGE SCALE GENOMIC DNA]</scope>
    <source>
        <strain evidence="10 11">SZMC22713</strain>
    </source>
</reference>
<evidence type="ECO:0000313" key="10">
    <source>
        <dbReference type="EMBL" id="TDL26601.1"/>
    </source>
</evidence>
<dbReference type="Pfam" id="PF07731">
    <property type="entry name" value="Cu-oxidase_2"/>
    <property type="match status" value="1"/>
</dbReference>
<dbReference type="Proteomes" id="UP000294933">
    <property type="component" value="Unassembled WGS sequence"/>
</dbReference>
<evidence type="ECO:0000259" key="8">
    <source>
        <dbReference type="Pfam" id="PF07731"/>
    </source>
</evidence>
<feature type="domain" description="Plastocyanin-like" evidence="9">
    <location>
        <begin position="25"/>
        <end position="143"/>
    </location>
</feature>
<organism evidence="10 11">
    <name type="scientific">Rickenella mellea</name>
    <dbReference type="NCBI Taxonomy" id="50990"/>
    <lineage>
        <taxon>Eukaryota</taxon>
        <taxon>Fungi</taxon>
        <taxon>Dikarya</taxon>
        <taxon>Basidiomycota</taxon>
        <taxon>Agaricomycotina</taxon>
        <taxon>Agaricomycetes</taxon>
        <taxon>Hymenochaetales</taxon>
        <taxon>Rickenellaceae</taxon>
        <taxon>Rickenella</taxon>
    </lineage>
</organism>
<evidence type="ECO:0000256" key="6">
    <source>
        <dbReference type="ARBA" id="ARBA00023180"/>
    </source>
</evidence>
<dbReference type="InterPro" id="IPR008972">
    <property type="entry name" value="Cupredoxin"/>
</dbReference>
<dbReference type="SUPFAM" id="SSF49503">
    <property type="entry name" value="Cupredoxins"/>
    <property type="match status" value="3"/>
</dbReference>
<dbReference type="Pfam" id="PF00394">
    <property type="entry name" value="Cu-oxidase"/>
    <property type="match status" value="1"/>
</dbReference>
<keyword evidence="3" id="KW-0560">Oxidoreductase</keyword>
<evidence type="ECO:0000313" key="11">
    <source>
        <dbReference type="Proteomes" id="UP000294933"/>
    </source>
</evidence>
<name>A0A4Y7QH68_9AGAM</name>
<evidence type="ECO:0000256" key="5">
    <source>
        <dbReference type="ARBA" id="ARBA00023157"/>
    </source>
</evidence>
<dbReference type="InterPro" id="IPR045087">
    <property type="entry name" value="Cu-oxidase_fam"/>
</dbReference>
<sequence length="517" mass="55910">MLCGYLSVACVLNAGVVRRDLHIVNAHLSPDGFNRSVVTAEGVFPAPLITGHMGDNFKVNVIDRLTDTSMRRATSIHWHGFFQAGTNDMDGGTFVNQCPIIPNKSFLYDFNAPNQAGTYWYHSHLSNQYCDGLRGPFVVYDPHDPLMNLYDIDDATTVITLADWYHQTSTTLFPNPNKAAPNPDSTLINGLGRYSGGPTSPLAVIPVTSGKRHRFRIISTSCFPSFNFSIDGHNLTIIEADGVAHQPLIVESLVIFPGQRYSVIVSADKPVGNYWIRAAPSTGNPSFAGGLNQAILRYGGAPVSDPETTQNIGVKLNEGDLVPYVNPGAPGNPTPGGADVNINLLIGRDAASHNFTMNGVAFVPPTVPVLLQILSGAVAPSSFMPSGSFISLPAWKVIEISIPGPGAHPFHLHGHNFDVVRVAGSSTYNFKNPVRRDVVNTGDAGDNVTFRFVTNNPGPWFLHCHIDWHLEAGLAIVFAEDQPDTGSYNQITKQWRNLCPLYNANNPDTKFIGGGSP</sequence>
<feature type="domain" description="Plastocyanin-like" evidence="8">
    <location>
        <begin position="363"/>
        <end position="482"/>
    </location>
</feature>
<dbReference type="EMBL" id="ML170161">
    <property type="protein sequence ID" value="TDL26601.1"/>
    <property type="molecule type" value="Genomic_DNA"/>
</dbReference>
<dbReference type="PROSITE" id="PS00079">
    <property type="entry name" value="MULTICOPPER_OXIDASE1"/>
    <property type="match status" value="2"/>
</dbReference>
<dbReference type="OrthoDB" id="2121828at2759"/>
<dbReference type="CDD" id="cd13882">
    <property type="entry name" value="CuRO_2_Tv-LCC_like"/>
    <property type="match status" value="1"/>
</dbReference>
<dbReference type="FunFam" id="2.60.40.420:FF:000045">
    <property type="entry name" value="Laccase 2"/>
    <property type="match status" value="1"/>
</dbReference>
<dbReference type="InterPro" id="IPR011707">
    <property type="entry name" value="Cu-oxidase-like_N"/>
</dbReference>
<keyword evidence="11" id="KW-1185">Reference proteome</keyword>
<evidence type="ECO:0000259" key="7">
    <source>
        <dbReference type="Pfam" id="PF00394"/>
    </source>
</evidence>
<protein>
    <submittedName>
        <fullName evidence="10">Cu-oxidase-domain-containing protein</fullName>
    </submittedName>
</protein>
<dbReference type="AlphaFoldDB" id="A0A4Y7QH68"/>
<comment type="similarity">
    <text evidence="1">Belongs to the multicopper oxidase family.</text>
</comment>
<keyword evidence="2" id="KW-0479">Metal-binding</keyword>
<evidence type="ECO:0000256" key="4">
    <source>
        <dbReference type="ARBA" id="ARBA00023008"/>
    </source>
</evidence>
<evidence type="ECO:0000259" key="9">
    <source>
        <dbReference type="Pfam" id="PF07732"/>
    </source>
</evidence>
<dbReference type="PANTHER" id="PTHR11709">
    <property type="entry name" value="MULTI-COPPER OXIDASE"/>
    <property type="match status" value="1"/>
</dbReference>
<dbReference type="CDD" id="cd13903">
    <property type="entry name" value="CuRO_3_Tv-LCC_like"/>
    <property type="match status" value="1"/>
</dbReference>
<dbReference type="Pfam" id="PF07732">
    <property type="entry name" value="Cu-oxidase_3"/>
    <property type="match status" value="1"/>
</dbReference>
<dbReference type="VEuPathDB" id="FungiDB:BD410DRAFT_783685"/>
<dbReference type="Gene3D" id="2.60.40.420">
    <property type="entry name" value="Cupredoxins - blue copper proteins"/>
    <property type="match status" value="3"/>
</dbReference>
<evidence type="ECO:0000256" key="1">
    <source>
        <dbReference type="ARBA" id="ARBA00010609"/>
    </source>
</evidence>
<feature type="domain" description="Plastocyanin-like" evidence="7">
    <location>
        <begin position="157"/>
        <end position="301"/>
    </location>
</feature>
<dbReference type="GO" id="GO:0005507">
    <property type="term" value="F:copper ion binding"/>
    <property type="evidence" value="ECO:0007669"/>
    <property type="project" value="InterPro"/>
</dbReference>
<keyword evidence="5" id="KW-1015">Disulfide bond</keyword>